<keyword evidence="3" id="KW-1185">Reference proteome</keyword>
<keyword evidence="1" id="KW-1133">Transmembrane helix</keyword>
<accession>A0A7Z1AYC1</accession>
<proteinExistence type="predicted"/>
<comment type="caution">
    <text evidence="2">The sequence shown here is derived from an EMBL/GenBank/DDBJ whole genome shotgun (WGS) entry which is preliminary data.</text>
</comment>
<dbReference type="OrthoDB" id="4990523at2"/>
<keyword evidence="1" id="KW-0472">Membrane</keyword>
<organism evidence="2 3">
    <name type="scientific">Actinophytocola xinjiangensis</name>
    <dbReference type="NCBI Taxonomy" id="485602"/>
    <lineage>
        <taxon>Bacteria</taxon>
        <taxon>Bacillati</taxon>
        <taxon>Actinomycetota</taxon>
        <taxon>Actinomycetes</taxon>
        <taxon>Pseudonocardiales</taxon>
        <taxon>Pseudonocardiaceae</taxon>
    </lineage>
</organism>
<gene>
    <name evidence="2" type="ORF">BLA60_11170</name>
</gene>
<sequence>MRIGTVTAAAVRVARSQAALWHWVRRRRVGVGARDVAIGHARERTPMLLALAGVLTLETAVVGMLVPWPVVHVLDLVALLQVVGIAAVGVTYPHVVGGGELVVRDGVSFAFRVPLELVVSVRVSGRSHTGRARHVTDGELVVAVDNRTDVVVCLAEPVAGVERVRFRADDPAQAVSAIAAAVPNRA</sequence>
<dbReference type="Proteomes" id="UP000185696">
    <property type="component" value="Unassembled WGS sequence"/>
</dbReference>
<evidence type="ECO:0000313" key="2">
    <source>
        <dbReference type="EMBL" id="OLF11521.1"/>
    </source>
</evidence>
<feature type="transmembrane region" description="Helical" evidence="1">
    <location>
        <begin position="48"/>
        <end position="70"/>
    </location>
</feature>
<dbReference type="RefSeq" id="WP_075132756.1">
    <property type="nucleotide sequence ID" value="NZ_MSIF01000004.1"/>
</dbReference>
<protein>
    <recommendedName>
        <fullName evidence="4">PH (Pleckstrin Homology) domain-containing protein</fullName>
    </recommendedName>
</protein>
<name>A0A7Z1AYC1_9PSEU</name>
<reference evidence="2 3" key="1">
    <citation type="submission" date="2016-12" db="EMBL/GenBank/DDBJ databases">
        <title>The draft genome sequence of Actinophytocola xinjiangensis.</title>
        <authorList>
            <person name="Wang W."/>
            <person name="Yuan L."/>
        </authorList>
    </citation>
    <scope>NUCLEOTIDE SEQUENCE [LARGE SCALE GENOMIC DNA]</scope>
    <source>
        <strain evidence="2 3">CGMCC 4.4663</strain>
    </source>
</reference>
<dbReference type="AlphaFoldDB" id="A0A7Z1AYC1"/>
<keyword evidence="1" id="KW-0812">Transmembrane</keyword>
<feature type="transmembrane region" description="Helical" evidence="1">
    <location>
        <begin position="76"/>
        <end position="95"/>
    </location>
</feature>
<dbReference type="EMBL" id="MSIF01000004">
    <property type="protein sequence ID" value="OLF11521.1"/>
    <property type="molecule type" value="Genomic_DNA"/>
</dbReference>
<evidence type="ECO:0000313" key="3">
    <source>
        <dbReference type="Proteomes" id="UP000185696"/>
    </source>
</evidence>
<evidence type="ECO:0000256" key="1">
    <source>
        <dbReference type="SAM" id="Phobius"/>
    </source>
</evidence>
<evidence type="ECO:0008006" key="4">
    <source>
        <dbReference type="Google" id="ProtNLM"/>
    </source>
</evidence>